<name>A0ABS2SEW3_9PSEU</name>
<keyword evidence="10" id="KW-1185">Reference proteome</keyword>
<comment type="caution">
    <text evidence="9">The sequence shown here is derived from an EMBL/GenBank/DDBJ whole genome shotgun (WGS) entry which is preliminary data.</text>
</comment>
<dbReference type="Proteomes" id="UP001195724">
    <property type="component" value="Unassembled WGS sequence"/>
</dbReference>
<reference evidence="9 10" key="1">
    <citation type="submission" date="2021-01" db="EMBL/GenBank/DDBJ databases">
        <title>Sequencing the genomes of 1000 actinobacteria strains.</title>
        <authorList>
            <person name="Klenk H.-P."/>
        </authorList>
    </citation>
    <scope>NUCLEOTIDE SEQUENCE [LARGE SCALE GENOMIC DNA]</scope>
    <source>
        <strain evidence="9 10">DSM 44581</strain>
    </source>
</reference>
<dbReference type="SUPFAM" id="SSF88946">
    <property type="entry name" value="Sigma2 domain of RNA polymerase sigma factors"/>
    <property type="match status" value="1"/>
</dbReference>
<dbReference type="InterPro" id="IPR039425">
    <property type="entry name" value="RNA_pol_sigma-70-like"/>
</dbReference>
<sequence>MIGQPDEEDVERWRDADAPPDDLDRAPRPAAGPRPPSDAELVESVRGGAVRDYGQLYQRHVHAARALARQLAGSAAEADDLVADAFAKVLDALRAGGGPETAFRAYLLTALRNTAYDRARRDRRLRLADDVGAVAGVEEVTSVPFQDPAVATLERSLACRAFTSLPERWQAVLWQTEVEGRSPAELAPRFGLTTNGVAVLAHRAREGLKKAYLQAHLERDPAGRCRATVARLGAWTRSGLARRETTQVEAHLDRCGECRALAAELADVNGTLRAVVAPVLLGSGVAGHLVATAGAAEAGAAAGAAAGAGAGTTAGAGAGAGAGTTAGAGAGAGTGTTAGATAGAGSGAGPVGHWLGAVASATAVVAATVWSIGAGPQPGAPPAWAEPPVPGPATGTTAPAPPTTGAGATTATTATAGATTDPATGATTRAATGETGPPAPAGTSDPLPPAAAEPLEPVVPEAFTLRTGGPPAELPVTLRNTGRAPAPAPTLTLSLPDGVQVVGPGDALAGRRLLRLDGAAPTVGCPAGRGAVTCSAERQLPPGGSVTFVLRLLAGPKAGGGTIGGTATAGALPATRVVVTLSITPKR</sequence>
<feature type="compositionally biased region" description="Basic and acidic residues" evidence="6">
    <location>
        <begin position="11"/>
        <end position="27"/>
    </location>
</feature>
<dbReference type="InterPro" id="IPR014284">
    <property type="entry name" value="RNA_pol_sigma-70_dom"/>
</dbReference>
<dbReference type="RefSeq" id="WP_204844879.1">
    <property type="nucleotide sequence ID" value="NZ_JAFBCL010000001.1"/>
</dbReference>
<comment type="similarity">
    <text evidence="1">Belongs to the sigma-70 factor family. ECF subfamily.</text>
</comment>
<evidence type="ECO:0000256" key="5">
    <source>
        <dbReference type="ARBA" id="ARBA00023163"/>
    </source>
</evidence>
<dbReference type="NCBIfam" id="TIGR02937">
    <property type="entry name" value="sigma70-ECF"/>
    <property type="match status" value="1"/>
</dbReference>
<dbReference type="EMBL" id="JAFBCL010000001">
    <property type="protein sequence ID" value="MBM7814330.1"/>
    <property type="molecule type" value="Genomic_DNA"/>
</dbReference>
<dbReference type="Gene3D" id="1.10.10.10">
    <property type="entry name" value="Winged helix-like DNA-binding domain superfamily/Winged helix DNA-binding domain"/>
    <property type="match status" value="1"/>
</dbReference>
<feature type="region of interest" description="Disordered" evidence="6">
    <location>
        <begin position="1"/>
        <end position="41"/>
    </location>
</feature>
<dbReference type="InterPro" id="IPR027383">
    <property type="entry name" value="Znf_put"/>
</dbReference>
<evidence type="ECO:0000256" key="6">
    <source>
        <dbReference type="SAM" id="MobiDB-lite"/>
    </source>
</evidence>
<proteinExistence type="inferred from homology"/>
<evidence type="ECO:0000259" key="7">
    <source>
        <dbReference type="Pfam" id="PF04542"/>
    </source>
</evidence>
<keyword evidence="2" id="KW-0805">Transcription regulation</keyword>
<dbReference type="InterPro" id="IPR013324">
    <property type="entry name" value="RNA_pol_sigma_r3/r4-like"/>
</dbReference>
<dbReference type="PANTHER" id="PTHR43133:SF8">
    <property type="entry name" value="RNA POLYMERASE SIGMA FACTOR HI_1459-RELATED"/>
    <property type="match status" value="1"/>
</dbReference>
<keyword evidence="3" id="KW-0731">Sigma factor</keyword>
<organism evidence="9 10">
    <name type="scientific">Saccharothrix algeriensis</name>
    <dbReference type="NCBI Taxonomy" id="173560"/>
    <lineage>
        <taxon>Bacteria</taxon>
        <taxon>Bacillati</taxon>
        <taxon>Actinomycetota</taxon>
        <taxon>Actinomycetes</taxon>
        <taxon>Pseudonocardiales</taxon>
        <taxon>Pseudonocardiaceae</taxon>
        <taxon>Saccharothrix</taxon>
    </lineage>
</organism>
<evidence type="ECO:0000256" key="2">
    <source>
        <dbReference type="ARBA" id="ARBA00023015"/>
    </source>
</evidence>
<dbReference type="InterPro" id="IPR013325">
    <property type="entry name" value="RNA_pol_sigma_r2"/>
</dbReference>
<evidence type="ECO:0000313" key="9">
    <source>
        <dbReference type="EMBL" id="MBM7814330.1"/>
    </source>
</evidence>
<dbReference type="SUPFAM" id="SSF88659">
    <property type="entry name" value="Sigma3 and sigma4 domains of RNA polymerase sigma factors"/>
    <property type="match status" value="1"/>
</dbReference>
<dbReference type="Pfam" id="PF04542">
    <property type="entry name" value="Sigma70_r2"/>
    <property type="match status" value="1"/>
</dbReference>
<protein>
    <submittedName>
        <fullName evidence="9">RNA polymerase sigma factor (Sigma-70 family)</fullName>
    </submittedName>
</protein>
<gene>
    <name evidence="9" type="ORF">JOE68_005195</name>
</gene>
<dbReference type="PANTHER" id="PTHR43133">
    <property type="entry name" value="RNA POLYMERASE ECF-TYPE SIGMA FACTO"/>
    <property type="match status" value="1"/>
</dbReference>
<dbReference type="Pfam" id="PF13490">
    <property type="entry name" value="zf-HC2"/>
    <property type="match status" value="1"/>
</dbReference>
<dbReference type="InterPro" id="IPR041916">
    <property type="entry name" value="Anti_sigma_zinc_sf"/>
</dbReference>
<feature type="compositionally biased region" description="Acidic residues" evidence="6">
    <location>
        <begin position="1"/>
        <end position="10"/>
    </location>
</feature>
<feature type="domain" description="RNA polymerase sigma-70 region 2" evidence="7">
    <location>
        <begin position="56"/>
        <end position="124"/>
    </location>
</feature>
<dbReference type="Gene3D" id="1.10.1740.10">
    <property type="match status" value="1"/>
</dbReference>
<evidence type="ECO:0000259" key="8">
    <source>
        <dbReference type="Pfam" id="PF13490"/>
    </source>
</evidence>
<dbReference type="InterPro" id="IPR007627">
    <property type="entry name" value="RNA_pol_sigma70_r2"/>
</dbReference>
<feature type="domain" description="Putative zinc-finger" evidence="8">
    <location>
        <begin position="225"/>
        <end position="259"/>
    </location>
</feature>
<keyword evidence="5" id="KW-0804">Transcription</keyword>
<feature type="region of interest" description="Disordered" evidence="6">
    <location>
        <begin position="377"/>
        <end position="453"/>
    </location>
</feature>
<evidence type="ECO:0000313" key="10">
    <source>
        <dbReference type="Proteomes" id="UP001195724"/>
    </source>
</evidence>
<evidence type="ECO:0000256" key="1">
    <source>
        <dbReference type="ARBA" id="ARBA00010641"/>
    </source>
</evidence>
<keyword evidence="4" id="KW-0238">DNA-binding</keyword>
<feature type="compositionally biased region" description="Pro residues" evidence="6">
    <location>
        <begin position="378"/>
        <end position="391"/>
    </location>
</feature>
<evidence type="ECO:0000256" key="3">
    <source>
        <dbReference type="ARBA" id="ARBA00023082"/>
    </source>
</evidence>
<evidence type="ECO:0000256" key="4">
    <source>
        <dbReference type="ARBA" id="ARBA00023125"/>
    </source>
</evidence>
<dbReference type="Gene3D" id="1.10.10.1320">
    <property type="entry name" value="Anti-sigma factor, zinc-finger domain"/>
    <property type="match status" value="1"/>
</dbReference>
<feature type="compositionally biased region" description="Low complexity" evidence="6">
    <location>
        <begin position="392"/>
        <end position="436"/>
    </location>
</feature>
<accession>A0ABS2SEW3</accession>
<dbReference type="InterPro" id="IPR036388">
    <property type="entry name" value="WH-like_DNA-bd_sf"/>
</dbReference>